<gene>
    <name evidence="2" type="primary">Dsec\GM11084</name>
    <name evidence="2" type="ORF">Dsec_GM11084</name>
</gene>
<organism evidence="3">
    <name type="scientific">Drosophila sechellia</name>
    <name type="common">Fruit fly</name>
    <dbReference type="NCBI Taxonomy" id="7238"/>
    <lineage>
        <taxon>Eukaryota</taxon>
        <taxon>Metazoa</taxon>
        <taxon>Ecdysozoa</taxon>
        <taxon>Arthropoda</taxon>
        <taxon>Hexapoda</taxon>
        <taxon>Insecta</taxon>
        <taxon>Pterygota</taxon>
        <taxon>Neoptera</taxon>
        <taxon>Endopterygota</taxon>
        <taxon>Diptera</taxon>
        <taxon>Brachycera</taxon>
        <taxon>Muscomorpha</taxon>
        <taxon>Ephydroidea</taxon>
        <taxon>Drosophilidae</taxon>
        <taxon>Drosophila</taxon>
        <taxon>Sophophora</taxon>
    </lineage>
</organism>
<reference evidence="2 3" key="1">
    <citation type="journal article" date="2007" name="Nature">
        <title>Evolution of genes and genomes on the Drosophila phylogeny.</title>
        <authorList>
            <consortium name="Drosophila 12 Genomes Consortium"/>
            <person name="Clark A.G."/>
            <person name="Eisen M.B."/>
            <person name="Smith D.R."/>
            <person name="Bergman C.M."/>
            <person name="Oliver B."/>
            <person name="Markow T.A."/>
            <person name="Kaufman T.C."/>
            <person name="Kellis M."/>
            <person name="Gelbart W."/>
            <person name="Iyer V.N."/>
            <person name="Pollard D.A."/>
            <person name="Sackton T.B."/>
            <person name="Larracuente A.M."/>
            <person name="Singh N.D."/>
            <person name="Abad J.P."/>
            <person name="Abt D.N."/>
            <person name="Adryan B."/>
            <person name="Aguade M."/>
            <person name="Akashi H."/>
            <person name="Anderson W.W."/>
            <person name="Aquadro C.F."/>
            <person name="Ardell D.H."/>
            <person name="Arguello R."/>
            <person name="Artieri C.G."/>
            <person name="Barbash D.A."/>
            <person name="Barker D."/>
            <person name="Barsanti P."/>
            <person name="Batterham P."/>
            <person name="Batzoglou S."/>
            <person name="Begun D."/>
            <person name="Bhutkar A."/>
            <person name="Blanco E."/>
            <person name="Bosak S.A."/>
            <person name="Bradley R.K."/>
            <person name="Brand A.D."/>
            <person name="Brent M.R."/>
            <person name="Brooks A.N."/>
            <person name="Brown R.H."/>
            <person name="Butlin R.K."/>
            <person name="Caggese C."/>
            <person name="Calvi B.R."/>
            <person name="Bernardo de Carvalho A."/>
            <person name="Caspi A."/>
            <person name="Castrezana S."/>
            <person name="Celniker S.E."/>
            <person name="Chang J.L."/>
            <person name="Chapple C."/>
            <person name="Chatterji S."/>
            <person name="Chinwalla A."/>
            <person name="Civetta A."/>
            <person name="Clifton S.W."/>
            <person name="Comeron J.M."/>
            <person name="Costello J.C."/>
            <person name="Coyne J.A."/>
            <person name="Daub J."/>
            <person name="David R.G."/>
            <person name="Delcher A.L."/>
            <person name="Delehaunty K."/>
            <person name="Do C.B."/>
            <person name="Ebling H."/>
            <person name="Edwards K."/>
            <person name="Eickbush T."/>
            <person name="Evans J.D."/>
            <person name="Filipski A."/>
            <person name="Findeiss S."/>
            <person name="Freyhult E."/>
            <person name="Fulton L."/>
            <person name="Fulton R."/>
            <person name="Garcia A.C."/>
            <person name="Gardiner A."/>
            <person name="Garfield D.A."/>
            <person name="Garvin B.E."/>
            <person name="Gibson G."/>
            <person name="Gilbert D."/>
            <person name="Gnerre S."/>
            <person name="Godfrey J."/>
            <person name="Good R."/>
            <person name="Gotea V."/>
            <person name="Gravely B."/>
            <person name="Greenberg A.J."/>
            <person name="Griffiths-Jones S."/>
            <person name="Gross S."/>
            <person name="Guigo R."/>
            <person name="Gustafson E.A."/>
            <person name="Haerty W."/>
            <person name="Hahn M.W."/>
            <person name="Halligan D.L."/>
            <person name="Halpern A.L."/>
            <person name="Halter G.M."/>
            <person name="Han M.V."/>
            <person name="Heger A."/>
            <person name="Hillier L."/>
            <person name="Hinrichs A.S."/>
            <person name="Holmes I."/>
            <person name="Hoskins R.A."/>
            <person name="Hubisz M.J."/>
            <person name="Hultmark D."/>
            <person name="Huntley M.A."/>
            <person name="Jaffe D.B."/>
            <person name="Jagadeeshan S."/>
            <person name="Jeck W.R."/>
            <person name="Johnson J."/>
            <person name="Jones C.D."/>
            <person name="Jordan W.C."/>
            <person name="Karpen G.H."/>
            <person name="Kataoka E."/>
            <person name="Keightley P.D."/>
            <person name="Kheradpour P."/>
            <person name="Kirkness E.F."/>
            <person name="Koerich L.B."/>
            <person name="Kristiansen K."/>
            <person name="Kudrna D."/>
            <person name="Kulathinal R.J."/>
            <person name="Kumar S."/>
            <person name="Kwok R."/>
            <person name="Lander E."/>
            <person name="Langley C.H."/>
            <person name="Lapoint R."/>
            <person name="Lazzaro B.P."/>
            <person name="Lee S.J."/>
            <person name="Levesque L."/>
            <person name="Li R."/>
            <person name="Lin C.F."/>
            <person name="Lin M.F."/>
            <person name="Lindblad-Toh K."/>
            <person name="Llopart A."/>
            <person name="Long M."/>
            <person name="Low L."/>
            <person name="Lozovsky E."/>
            <person name="Lu J."/>
            <person name="Luo M."/>
            <person name="Machado C.A."/>
            <person name="Makalowski W."/>
            <person name="Marzo M."/>
            <person name="Matsuda M."/>
            <person name="Matzkin L."/>
            <person name="McAllister B."/>
            <person name="McBride C.S."/>
            <person name="McKernan B."/>
            <person name="McKernan K."/>
            <person name="Mendez-Lago M."/>
            <person name="Minx P."/>
            <person name="Mollenhauer M.U."/>
            <person name="Montooth K."/>
            <person name="Mount S.M."/>
            <person name="Mu X."/>
            <person name="Myers E."/>
            <person name="Negre B."/>
            <person name="Newfeld S."/>
            <person name="Nielsen R."/>
            <person name="Noor M.A."/>
            <person name="O'Grady P."/>
            <person name="Pachter L."/>
            <person name="Papaceit M."/>
            <person name="Parisi M.J."/>
            <person name="Parisi M."/>
            <person name="Parts L."/>
            <person name="Pedersen J.S."/>
            <person name="Pesole G."/>
            <person name="Phillippy A.M."/>
            <person name="Ponting C.P."/>
            <person name="Pop M."/>
            <person name="Porcelli D."/>
            <person name="Powell J.R."/>
            <person name="Prohaska S."/>
            <person name="Pruitt K."/>
            <person name="Puig M."/>
            <person name="Quesneville H."/>
            <person name="Ram K.R."/>
            <person name="Rand D."/>
            <person name="Rasmussen M.D."/>
            <person name="Reed L.K."/>
            <person name="Reenan R."/>
            <person name="Reily A."/>
            <person name="Remington K.A."/>
            <person name="Rieger T.T."/>
            <person name="Ritchie M.G."/>
            <person name="Robin C."/>
            <person name="Rogers Y.H."/>
            <person name="Rohde C."/>
            <person name="Rozas J."/>
            <person name="Rubenfield M.J."/>
            <person name="Ruiz A."/>
            <person name="Russo S."/>
            <person name="Salzberg S.L."/>
            <person name="Sanchez-Gracia A."/>
            <person name="Saranga D.J."/>
            <person name="Sato H."/>
            <person name="Schaeffer S.W."/>
            <person name="Schatz M.C."/>
            <person name="Schlenke T."/>
            <person name="Schwartz R."/>
            <person name="Segarra C."/>
            <person name="Singh R.S."/>
            <person name="Sirot L."/>
            <person name="Sirota M."/>
            <person name="Sisneros N.B."/>
            <person name="Smith C.D."/>
            <person name="Smith T.F."/>
            <person name="Spieth J."/>
            <person name="Stage D.E."/>
            <person name="Stark A."/>
            <person name="Stephan W."/>
            <person name="Strausberg R.L."/>
            <person name="Strempel S."/>
            <person name="Sturgill D."/>
            <person name="Sutton G."/>
            <person name="Sutton G.G."/>
            <person name="Tao W."/>
            <person name="Teichmann S."/>
            <person name="Tobari Y.N."/>
            <person name="Tomimura Y."/>
            <person name="Tsolas J.M."/>
            <person name="Valente V.L."/>
            <person name="Venter E."/>
            <person name="Venter J.C."/>
            <person name="Vicario S."/>
            <person name="Vieira F.G."/>
            <person name="Vilella A.J."/>
            <person name="Villasante A."/>
            <person name="Walenz B."/>
            <person name="Wang J."/>
            <person name="Wasserman M."/>
            <person name="Watts T."/>
            <person name="Wilson D."/>
            <person name="Wilson R.K."/>
            <person name="Wing R.A."/>
            <person name="Wolfner M.F."/>
            <person name="Wong A."/>
            <person name="Wong G.K."/>
            <person name="Wu C.I."/>
            <person name="Wu G."/>
            <person name="Yamamoto D."/>
            <person name="Yang H.P."/>
            <person name="Yang S.P."/>
            <person name="Yorke J.A."/>
            <person name="Yoshida K."/>
            <person name="Zdobnov E."/>
            <person name="Zhang P."/>
            <person name="Zhang Y."/>
            <person name="Zimin A.V."/>
            <person name="Baldwin J."/>
            <person name="Abdouelleil A."/>
            <person name="Abdulkadir J."/>
            <person name="Abebe A."/>
            <person name="Abera B."/>
            <person name="Abreu J."/>
            <person name="Acer S.C."/>
            <person name="Aftuck L."/>
            <person name="Alexander A."/>
            <person name="An P."/>
            <person name="Anderson E."/>
            <person name="Anderson S."/>
            <person name="Arachi H."/>
            <person name="Azer M."/>
            <person name="Bachantsang P."/>
            <person name="Barry A."/>
            <person name="Bayul T."/>
            <person name="Berlin A."/>
            <person name="Bessette D."/>
            <person name="Bloom T."/>
            <person name="Blye J."/>
            <person name="Boguslavskiy L."/>
            <person name="Bonnet C."/>
            <person name="Boukhgalter B."/>
            <person name="Bourzgui I."/>
            <person name="Brown A."/>
            <person name="Cahill P."/>
            <person name="Channer S."/>
            <person name="Cheshatsang Y."/>
            <person name="Chuda L."/>
            <person name="Citroen M."/>
            <person name="Collymore A."/>
            <person name="Cooke P."/>
            <person name="Costello M."/>
            <person name="D'Aco K."/>
            <person name="Daza R."/>
            <person name="De Haan G."/>
            <person name="DeGray S."/>
            <person name="DeMaso C."/>
            <person name="Dhargay N."/>
            <person name="Dooley K."/>
            <person name="Dooley E."/>
            <person name="Doricent M."/>
            <person name="Dorje P."/>
            <person name="Dorjee K."/>
            <person name="Dupes A."/>
            <person name="Elong R."/>
            <person name="Falk J."/>
            <person name="Farina A."/>
            <person name="Faro S."/>
            <person name="Ferguson D."/>
            <person name="Fisher S."/>
            <person name="Foley C.D."/>
            <person name="Franke A."/>
            <person name="Friedrich D."/>
            <person name="Gadbois L."/>
            <person name="Gearin G."/>
            <person name="Gearin C.R."/>
            <person name="Giannoukos G."/>
            <person name="Goode T."/>
            <person name="Graham J."/>
            <person name="Grandbois E."/>
            <person name="Grewal S."/>
            <person name="Gyaltsen K."/>
            <person name="Hafez N."/>
            <person name="Hagos B."/>
            <person name="Hall J."/>
            <person name="Henson C."/>
            <person name="Hollinger A."/>
            <person name="Honan T."/>
            <person name="Huard M.D."/>
            <person name="Hughes L."/>
            <person name="Hurhula B."/>
            <person name="Husby M.E."/>
            <person name="Kamat A."/>
            <person name="Kanga B."/>
            <person name="Kashin S."/>
            <person name="Khazanovich D."/>
            <person name="Kisner P."/>
            <person name="Lance K."/>
            <person name="Lara M."/>
            <person name="Lee W."/>
            <person name="Lennon N."/>
            <person name="Letendre F."/>
            <person name="LeVine R."/>
            <person name="Lipovsky A."/>
            <person name="Liu X."/>
            <person name="Liu J."/>
            <person name="Liu S."/>
            <person name="Lokyitsang T."/>
            <person name="Lokyitsang Y."/>
            <person name="Lubonja R."/>
            <person name="Lui A."/>
            <person name="MacDonald P."/>
            <person name="Magnisalis V."/>
            <person name="Maru K."/>
            <person name="Matthews C."/>
            <person name="McCusker W."/>
            <person name="McDonough S."/>
            <person name="Mehta T."/>
            <person name="Meldrim J."/>
            <person name="Meneus L."/>
            <person name="Mihai O."/>
            <person name="Mihalev A."/>
            <person name="Mihova T."/>
            <person name="Mittelman R."/>
            <person name="Mlenga V."/>
            <person name="Montmayeur A."/>
            <person name="Mulrain L."/>
            <person name="Navidi A."/>
            <person name="Naylor J."/>
            <person name="Negash T."/>
            <person name="Nguyen T."/>
            <person name="Nguyen N."/>
            <person name="Nicol R."/>
            <person name="Norbu C."/>
            <person name="Norbu N."/>
            <person name="Novod N."/>
            <person name="O'Neill B."/>
            <person name="Osman S."/>
            <person name="Markiewicz E."/>
            <person name="Oyono O.L."/>
            <person name="Patti C."/>
            <person name="Phunkhang P."/>
            <person name="Pierre F."/>
            <person name="Priest M."/>
            <person name="Raghuraman S."/>
            <person name="Rege F."/>
            <person name="Reyes R."/>
            <person name="Rise C."/>
            <person name="Rogov P."/>
            <person name="Ross K."/>
            <person name="Ryan E."/>
            <person name="Settipalli S."/>
            <person name="Shea T."/>
            <person name="Sherpa N."/>
            <person name="Shi L."/>
            <person name="Shih D."/>
            <person name="Sparrow T."/>
            <person name="Spaulding J."/>
            <person name="Stalker J."/>
            <person name="Stange-Thomann N."/>
            <person name="Stavropoulos S."/>
            <person name="Stone C."/>
            <person name="Strader C."/>
            <person name="Tesfaye S."/>
            <person name="Thomson T."/>
            <person name="Thoulutsang Y."/>
            <person name="Thoulutsang D."/>
            <person name="Topham K."/>
            <person name="Topping I."/>
            <person name="Tsamla T."/>
            <person name="Vassiliev H."/>
            <person name="Vo A."/>
            <person name="Wangchuk T."/>
            <person name="Wangdi T."/>
            <person name="Weiand M."/>
            <person name="Wilkinson J."/>
            <person name="Wilson A."/>
            <person name="Yadav S."/>
            <person name="Young G."/>
            <person name="Yu Q."/>
            <person name="Zembek L."/>
            <person name="Zhong D."/>
            <person name="Zimmer A."/>
            <person name="Zwirko Z."/>
            <person name="Jaffe D.B."/>
            <person name="Alvarez P."/>
            <person name="Brockman W."/>
            <person name="Butler J."/>
            <person name="Chin C."/>
            <person name="Gnerre S."/>
            <person name="Grabherr M."/>
            <person name="Kleber M."/>
            <person name="Mauceli E."/>
            <person name="MacCallum I."/>
        </authorList>
    </citation>
    <scope>NUCLEOTIDE SEQUENCE [LARGE SCALE GENOMIC DNA]</scope>
    <source>
        <strain evidence="3">Rob3c / Tucson 14021-0248.25</strain>
    </source>
</reference>
<feature type="region of interest" description="Disordered" evidence="1">
    <location>
        <begin position="87"/>
        <end position="115"/>
    </location>
</feature>
<dbReference type="HOGENOM" id="CLU_2136091_0_0_1"/>
<dbReference type="AlphaFoldDB" id="B4IM19"/>
<evidence type="ECO:0000256" key="1">
    <source>
        <dbReference type="SAM" id="MobiDB-lite"/>
    </source>
</evidence>
<accession>B4IM19</accession>
<dbReference type="Proteomes" id="UP000001292">
    <property type="component" value="Unassembled WGS sequence"/>
</dbReference>
<evidence type="ECO:0000313" key="3">
    <source>
        <dbReference type="Proteomes" id="UP000001292"/>
    </source>
</evidence>
<dbReference type="OMA" id="NDINAWP"/>
<dbReference type="PhylomeDB" id="B4IM19"/>
<dbReference type="EMBL" id="CH480913">
    <property type="protein sequence ID" value="EDW56514.1"/>
    <property type="molecule type" value="Genomic_DNA"/>
</dbReference>
<protein>
    <submittedName>
        <fullName evidence="2">GM11084</fullName>
    </submittedName>
</protein>
<sequence>MTEPRIGNVKKFNGDPGTLYTNTSRIDYILALYITGDVRQQQIIFGHVERSVNGDVMRLIEANDINAWPQLRIQLVLNYEPQTPHSFGGFSEDPIQRQGTIIPGGSRKPHINTYQ</sequence>
<proteinExistence type="predicted"/>
<evidence type="ECO:0000313" key="2">
    <source>
        <dbReference type="EMBL" id="EDW56514.1"/>
    </source>
</evidence>
<name>B4IM19_DROSE</name>
<keyword evidence="3" id="KW-1185">Reference proteome</keyword>